<accession>X1VXG9</accession>
<keyword evidence="1" id="KW-0812">Transmembrane</keyword>
<keyword evidence="1" id="KW-0472">Membrane</keyword>
<feature type="transmembrane region" description="Helical" evidence="1">
    <location>
        <begin position="12"/>
        <end position="32"/>
    </location>
</feature>
<protein>
    <submittedName>
        <fullName evidence="2">Uncharacterized protein</fullName>
    </submittedName>
</protein>
<proteinExistence type="predicted"/>
<organism evidence="2">
    <name type="scientific">marine sediment metagenome</name>
    <dbReference type="NCBI Taxonomy" id="412755"/>
    <lineage>
        <taxon>unclassified sequences</taxon>
        <taxon>metagenomes</taxon>
        <taxon>ecological metagenomes</taxon>
    </lineage>
</organism>
<evidence type="ECO:0000256" key="1">
    <source>
        <dbReference type="SAM" id="Phobius"/>
    </source>
</evidence>
<dbReference type="EMBL" id="BARW01041384">
    <property type="protein sequence ID" value="GAJ16390.1"/>
    <property type="molecule type" value="Genomic_DNA"/>
</dbReference>
<gene>
    <name evidence="2" type="ORF">S12H4_62002</name>
</gene>
<dbReference type="AlphaFoldDB" id="X1VXG9"/>
<keyword evidence="1" id="KW-1133">Transmembrane helix</keyword>
<evidence type="ECO:0000313" key="2">
    <source>
        <dbReference type="EMBL" id="GAJ16390.1"/>
    </source>
</evidence>
<reference evidence="2" key="1">
    <citation type="journal article" date="2014" name="Front. Microbiol.">
        <title>High frequency of phylogenetically diverse reductive dehalogenase-homologous genes in deep subseafloor sedimentary metagenomes.</title>
        <authorList>
            <person name="Kawai M."/>
            <person name="Futagami T."/>
            <person name="Toyoda A."/>
            <person name="Takaki Y."/>
            <person name="Nishi S."/>
            <person name="Hori S."/>
            <person name="Arai W."/>
            <person name="Tsubouchi T."/>
            <person name="Morono Y."/>
            <person name="Uchiyama I."/>
            <person name="Ito T."/>
            <person name="Fujiyama A."/>
            <person name="Inagaki F."/>
            <person name="Takami H."/>
        </authorList>
    </citation>
    <scope>NUCLEOTIDE SEQUENCE</scope>
    <source>
        <strain evidence="2">Expedition CK06-06</strain>
    </source>
</reference>
<sequence length="52" mass="5986">NPPMMKKKNKIILKSICLIILILIQNYVQIFMLSLGQLSIDDFYCDAETIVV</sequence>
<comment type="caution">
    <text evidence="2">The sequence shown here is derived from an EMBL/GenBank/DDBJ whole genome shotgun (WGS) entry which is preliminary data.</text>
</comment>
<feature type="non-terminal residue" evidence="2">
    <location>
        <position position="1"/>
    </location>
</feature>
<name>X1VXG9_9ZZZZ</name>